<gene>
    <name evidence="1" type="ORF">ACFS5J_01995</name>
</gene>
<dbReference type="GO" id="GO:0016740">
    <property type="term" value="F:transferase activity"/>
    <property type="evidence" value="ECO:0007669"/>
    <property type="project" value="UniProtKB-KW"/>
</dbReference>
<accession>A0ABW5YIC1</accession>
<sequence>MNRIYVFLVLLLLFHKVLIAQESDTLKKVFDAPKYNFFNRTILVFNEYLDTDSGSYNTTDIRLLLPVGNKAWNLRLDAPIVSTNSSDNNKTGLGDLAVSIAYIPVLNDHNGLCVRAKVVGNTATNSAFGSGKWTFIPTLFYGHFFDDAKKWLLISLLEYQVSFAGDANRNDINTTLFENALYFNFSKNWIATDVAFRYNATIEGFQNNAYLEFGRKLSKFNWVYIHPSVGFGKDRSYDIGIEVGILAFF</sequence>
<protein>
    <submittedName>
        <fullName evidence="1">Lipid A phosphoethanolamine transferase</fullName>
    </submittedName>
</protein>
<organism evidence="1 2">
    <name type="scientific">Flavobacterium chuncheonense</name>
    <dbReference type="NCBI Taxonomy" id="2026653"/>
    <lineage>
        <taxon>Bacteria</taxon>
        <taxon>Pseudomonadati</taxon>
        <taxon>Bacteroidota</taxon>
        <taxon>Flavobacteriia</taxon>
        <taxon>Flavobacteriales</taxon>
        <taxon>Flavobacteriaceae</taxon>
        <taxon>Flavobacterium</taxon>
    </lineage>
</organism>
<dbReference type="EMBL" id="JBHUPC010000010">
    <property type="protein sequence ID" value="MFD2890779.1"/>
    <property type="molecule type" value="Genomic_DNA"/>
</dbReference>
<name>A0ABW5YIC1_9FLAO</name>
<keyword evidence="1" id="KW-0808">Transferase</keyword>
<keyword evidence="2" id="KW-1185">Reference proteome</keyword>
<dbReference type="RefSeq" id="WP_379810279.1">
    <property type="nucleotide sequence ID" value="NZ_JBHUPC010000010.1"/>
</dbReference>
<evidence type="ECO:0000313" key="2">
    <source>
        <dbReference type="Proteomes" id="UP001597534"/>
    </source>
</evidence>
<dbReference type="Proteomes" id="UP001597534">
    <property type="component" value="Unassembled WGS sequence"/>
</dbReference>
<evidence type="ECO:0000313" key="1">
    <source>
        <dbReference type="EMBL" id="MFD2890779.1"/>
    </source>
</evidence>
<reference evidence="2" key="1">
    <citation type="journal article" date="2019" name="Int. J. Syst. Evol. Microbiol.">
        <title>The Global Catalogue of Microorganisms (GCM) 10K type strain sequencing project: providing services to taxonomists for standard genome sequencing and annotation.</title>
        <authorList>
            <consortium name="The Broad Institute Genomics Platform"/>
            <consortium name="The Broad Institute Genome Sequencing Center for Infectious Disease"/>
            <person name="Wu L."/>
            <person name="Ma J."/>
        </authorList>
    </citation>
    <scope>NUCLEOTIDE SEQUENCE [LARGE SCALE GENOMIC DNA]</scope>
    <source>
        <strain evidence="2">KCTC 22671</strain>
    </source>
</reference>
<proteinExistence type="predicted"/>
<comment type="caution">
    <text evidence="1">The sequence shown here is derived from an EMBL/GenBank/DDBJ whole genome shotgun (WGS) entry which is preliminary data.</text>
</comment>